<dbReference type="PATRIC" id="fig|1398.25.peg.441"/>
<dbReference type="InterPro" id="IPR021477">
    <property type="entry name" value="TVIIS_effector_SACOL2603_fam"/>
</dbReference>
<evidence type="ECO:0000313" key="2">
    <source>
        <dbReference type="Proteomes" id="UP000075304"/>
    </source>
</evidence>
<organism evidence="1 2">
    <name type="scientific">Heyndrickxia coagulans</name>
    <name type="common">Weizmannia coagulans</name>
    <dbReference type="NCBI Taxonomy" id="1398"/>
    <lineage>
        <taxon>Bacteria</taxon>
        <taxon>Bacillati</taxon>
        <taxon>Bacillota</taxon>
        <taxon>Bacilli</taxon>
        <taxon>Bacillales</taxon>
        <taxon>Bacillaceae</taxon>
        <taxon>Heyndrickxia</taxon>
    </lineage>
</organism>
<proteinExistence type="predicted"/>
<sequence length="97" mass="11300">MGEIKLNVELFNSNIEQLQAAVSDMETNLIKTTSFDQTNINPFKEELKQVTKAMELLRKYKSILEADIQTLKNTGESIKKLDEQIEKSYDNYRKLQQ</sequence>
<reference evidence="1 2" key="1">
    <citation type="submission" date="2016-01" db="EMBL/GenBank/DDBJ databases">
        <title>Genome Sequences of Twelve Sporeforming Bacillus Species Isolated from Foods.</title>
        <authorList>
            <person name="Berendsen E.M."/>
            <person name="Wells-Bennik M.H."/>
            <person name="Krawcyk A.O."/>
            <person name="De Jong A."/>
            <person name="Holsappel S."/>
            <person name="Eijlander R.T."/>
            <person name="Kuipers O.P."/>
        </authorList>
    </citation>
    <scope>NUCLEOTIDE SEQUENCE [LARGE SCALE GENOMIC DNA]</scope>
    <source>
        <strain evidence="1 2">B4099</strain>
    </source>
</reference>
<dbReference type="AlphaFoldDB" id="A0A150K786"/>
<accession>A0A150K786</accession>
<gene>
    <name evidence="1" type="ORF">B4099_0378</name>
</gene>
<dbReference type="Proteomes" id="UP000075304">
    <property type="component" value="Unassembled WGS sequence"/>
</dbReference>
<name>A0A150K786_HEYCO</name>
<dbReference type="OMA" id="NGMQLHR"/>
<protein>
    <submittedName>
        <fullName evidence="1">Uncharacterized protein</fullName>
    </submittedName>
</protein>
<dbReference type="EMBL" id="LQYI01000091">
    <property type="protein sequence ID" value="KYC65231.1"/>
    <property type="molecule type" value="Genomic_DNA"/>
</dbReference>
<comment type="caution">
    <text evidence="1">The sequence shown here is derived from an EMBL/GenBank/DDBJ whole genome shotgun (WGS) entry which is preliminary data.</text>
</comment>
<evidence type="ECO:0000313" key="1">
    <source>
        <dbReference type="EMBL" id="KYC65231.1"/>
    </source>
</evidence>
<dbReference type="NCBIfam" id="TIGR04197">
    <property type="entry name" value="T7SS_SACOL2603"/>
    <property type="match status" value="1"/>
</dbReference>
<dbReference type="RefSeq" id="WP_013858858.1">
    <property type="nucleotide sequence ID" value="NZ_JAABON010000198.1"/>
</dbReference>